<dbReference type="GO" id="GO:0015833">
    <property type="term" value="P:peptide transport"/>
    <property type="evidence" value="ECO:0007669"/>
    <property type="project" value="InterPro"/>
</dbReference>
<organism evidence="6 7">
    <name type="scientific">Cerasibacillus quisquiliarum</name>
    <dbReference type="NCBI Taxonomy" id="227865"/>
    <lineage>
        <taxon>Bacteria</taxon>
        <taxon>Bacillati</taxon>
        <taxon>Bacillota</taxon>
        <taxon>Bacilli</taxon>
        <taxon>Bacillales</taxon>
        <taxon>Bacillaceae</taxon>
        <taxon>Cerasibacillus</taxon>
    </lineage>
</organism>
<dbReference type="OrthoDB" id="9802264at2"/>
<keyword evidence="2" id="KW-0813">Transport</keyword>
<dbReference type="GO" id="GO:0055085">
    <property type="term" value="P:transmembrane transport"/>
    <property type="evidence" value="ECO:0007669"/>
    <property type="project" value="UniProtKB-ARBA"/>
</dbReference>
<dbReference type="InterPro" id="IPR050319">
    <property type="entry name" value="ABC_transp_ATP-bind"/>
</dbReference>
<dbReference type="InterPro" id="IPR003593">
    <property type="entry name" value="AAA+_ATPase"/>
</dbReference>
<keyword evidence="3" id="KW-0547">Nucleotide-binding</keyword>
<dbReference type="GO" id="GO:0005524">
    <property type="term" value="F:ATP binding"/>
    <property type="evidence" value="ECO:0007669"/>
    <property type="project" value="UniProtKB-KW"/>
</dbReference>
<dbReference type="FunFam" id="3.40.50.300:FF:000016">
    <property type="entry name" value="Oligopeptide ABC transporter ATP-binding component"/>
    <property type="match status" value="1"/>
</dbReference>
<dbReference type="PANTHER" id="PTHR43776">
    <property type="entry name" value="TRANSPORT ATP-BINDING PROTEIN"/>
    <property type="match status" value="1"/>
</dbReference>
<dbReference type="PROSITE" id="PS50893">
    <property type="entry name" value="ABC_TRANSPORTER_2"/>
    <property type="match status" value="1"/>
</dbReference>
<name>A0A511V310_9BACI</name>
<keyword evidence="4 6" id="KW-0067">ATP-binding</keyword>
<evidence type="ECO:0000256" key="1">
    <source>
        <dbReference type="ARBA" id="ARBA00005417"/>
    </source>
</evidence>
<feature type="domain" description="ABC transporter" evidence="5">
    <location>
        <begin position="2"/>
        <end position="252"/>
    </location>
</feature>
<protein>
    <submittedName>
        <fullName evidence="6">ABC transporter ATP-binding protein</fullName>
    </submittedName>
</protein>
<dbReference type="Pfam" id="PF00005">
    <property type="entry name" value="ABC_tran"/>
    <property type="match status" value="1"/>
</dbReference>
<comment type="caution">
    <text evidence="6">The sequence shown here is derived from an EMBL/GenBank/DDBJ whole genome shotgun (WGS) entry which is preliminary data.</text>
</comment>
<sequence>MIEVKNLYKYYHMPRKKFFSKETSIKAVNGVSFTLRKGETFGLVGESGSGKSTTGEIIVQLIKQTSGQVLYKGKDVSKFNALQLKVWRRKVQIVFQDPYASLNPKKTVQWILREPLIIHKIGNRREQDKRIIDMLHDVGLDESFLKRYPHELSGGQRQRVVIAAALILHPEFVVIDEGVSALDVSVQAQILNLLKALQKKYRLTYLFISHDLNVVQYFCDRIAVMYLGEIVEMGTVSDLDEPKHPYTKALFSSIPTRDVNTSETVLSGEVPSASAIPEGCPFHTRCPFVQERCKHEKPVKHELTTEHTVRCHLYD</sequence>
<evidence type="ECO:0000313" key="7">
    <source>
        <dbReference type="Proteomes" id="UP000321491"/>
    </source>
</evidence>
<dbReference type="GO" id="GO:0016887">
    <property type="term" value="F:ATP hydrolysis activity"/>
    <property type="evidence" value="ECO:0007669"/>
    <property type="project" value="InterPro"/>
</dbReference>
<accession>A0A511V310</accession>
<dbReference type="InterPro" id="IPR003439">
    <property type="entry name" value="ABC_transporter-like_ATP-bd"/>
</dbReference>
<reference evidence="6 7" key="1">
    <citation type="submission" date="2019-07" db="EMBL/GenBank/DDBJ databases">
        <title>Whole genome shotgun sequence of Cerasibacillus quisquiliarum NBRC 102429.</title>
        <authorList>
            <person name="Hosoyama A."/>
            <person name="Uohara A."/>
            <person name="Ohji S."/>
            <person name="Ichikawa N."/>
        </authorList>
    </citation>
    <scope>NUCLEOTIDE SEQUENCE [LARGE SCALE GENOMIC DNA]</scope>
    <source>
        <strain evidence="6 7">NBRC 102429</strain>
    </source>
</reference>
<proteinExistence type="inferred from homology"/>
<dbReference type="CDD" id="cd03257">
    <property type="entry name" value="ABC_NikE_OppD_transporters"/>
    <property type="match status" value="1"/>
</dbReference>
<dbReference type="NCBIfam" id="TIGR01727">
    <property type="entry name" value="oligo_HPY"/>
    <property type="match status" value="1"/>
</dbReference>
<evidence type="ECO:0000256" key="2">
    <source>
        <dbReference type="ARBA" id="ARBA00022448"/>
    </source>
</evidence>
<evidence type="ECO:0000256" key="4">
    <source>
        <dbReference type="ARBA" id="ARBA00022840"/>
    </source>
</evidence>
<dbReference type="InterPro" id="IPR017871">
    <property type="entry name" value="ABC_transporter-like_CS"/>
</dbReference>
<evidence type="ECO:0000256" key="3">
    <source>
        <dbReference type="ARBA" id="ARBA00022741"/>
    </source>
</evidence>
<gene>
    <name evidence="6" type="ORF">CQU01_19400</name>
</gene>
<dbReference type="SMART" id="SM00382">
    <property type="entry name" value="AAA"/>
    <property type="match status" value="1"/>
</dbReference>
<evidence type="ECO:0000313" key="6">
    <source>
        <dbReference type="EMBL" id="GEN31702.1"/>
    </source>
</evidence>
<dbReference type="SUPFAM" id="SSF52540">
    <property type="entry name" value="P-loop containing nucleoside triphosphate hydrolases"/>
    <property type="match status" value="1"/>
</dbReference>
<keyword evidence="7" id="KW-1185">Reference proteome</keyword>
<dbReference type="Proteomes" id="UP000321491">
    <property type="component" value="Unassembled WGS sequence"/>
</dbReference>
<evidence type="ECO:0000259" key="5">
    <source>
        <dbReference type="PROSITE" id="PS50893"/>
    </source>
</evidence>
<comment type="similarity">
    <text evidence="1">Belongs to the ABC transporter superfamily.</text>
</comment>
<dbReference type="Pfam" id="PF08352">
    <property type="entry name" value="oligo_HPY"/>
    <property type="match status" value="1"/>
</dbReference>
<dbReference type="AlphaFoldDB" id="A0A511V310"/>
<dbReference type="RefSeq" id="WP_146938089.1">
    <property type="nucleotide sequence ID" value="NZ_BJXW01000022.1"/>
</dbReference>
<dbReference type="InterPro" id="IPR013563">
    <property type="entry name" value="Oligopep_ABC_C"/>
</dbReference>
<dbReference type="PROSITE" id="PS00211">
    <property type="entry name" value="ABC_TRANSPORTER_1"/>
    <property type="match status" value="1"/>
</dbReference>
<dbReference type="InterPro" id="IPR027417">
    <property type="entry name" value="P-loop_NTPase"/>
</dbReference>
<dbReference type="EMBL" id="BJXW01000022">
    <property type="protein sequence ID" value="GEN31702.1"/>
    <property type="molecule type" value="Genomic_DNA"/>
</dbReference>
<dbReference type="Gene3D" id="3.40.50.300">
    <property type="entry name" value="P-loop containing nucleotide triphosphate hydrolases"/>
    <property type="match status" value="1"/>
</dbReference>